<feature type="transmembrane region" description="Helical" evidence="8">
    <location>
        <begin position="174"/>
        <end position="196"/>
    </location>
</feature>
<evidence type="ECO:0000256" key="7">
    <source>
        <dbReference type="SAM" id="MobiDB-lite"/>
    </source>
</evidence>
<protein>
    <recommendedName>
        <fullName evidence="9">VTT domain-containing protein</fullName>
    </recommendedName>
</protein>
<keyword evidence="4 8" id="KW-0812">Transmembrane</keyword>
<dbReference type="GO" id="GO:0005886">
    <property type="term" value="C:plasma membrane"/>
    <property type="evidence" value="ECO:0007669"/>
    <property type="project" value="UniProtKB-SubCell"/>
</dbReference>
<evidence type="ECO:0000256" key="3">
    <source>
        <dbReference type="ARBA" id="ARBA00022475"/>
    </source>
</evidence>
<evidence type="ECO:0000256" key="5">
    <source>
        <dbReference type="ARBA" id="ARBA00022989"/>
    </source>
</evidence>
<organism evidence="10 11">
    <name type="scientific">Actinoallomurus iriomotensis</name>
    <dbReference type="NCBI Taxonomy" id="478107"/>
    <lineage>
        <taxon>Bacteria</taxon>
        <taxon>Bacillati</taxon>
        <taxon>Actinomycetota</taxon>
        <taxon>Actinomycetes</taxon>
        <taxon>Streptosporangiales</taxon>
        <taxon>Thermomonosporaceae</taxon>
        <taxon>Actinoallomurus</taxon>
    </lineage>
</organism>
<keyword evidence="6 8" id="KW-0472">Membrane</keyword>
<keyword evidence="5 8" id="KW-1133">Transmembrane helix</keyword>
<evidence type="ECO:0000256" key="8">
    <source>
        <dbReference type="SAM" id="Phobius"/>
    </source>
</evidence>
<dbReference type="Proteomes" id="UP001165135">
    <property type="component" value="Unassembled WGS sequence"/>
</dbReference>
<feature type="transmembrane region" description="Helical" evidence="8">
    <location>
        <begin position="203"/>
        <end position="227"/>
    </location>
</feature>
<feature type="transmembrane region" description="Helical" evidence="8">
    <location>
        <begin position="120"/>
        <end position="141"/>
    </location>
</feature>
<feature type="transmembrane region" description="Helical" evidence="8">
    <location>
        <begin position="94"/>
        <end position="113"/>
    </location>
</feature>
<dbReference type="Pfam" id="PF09335">
    <property type="entry name" value="VTT_dom"/>
    <property type="match status" value="1"/>
</dbReference>
<comment type="caution">
    <text evidence="10">The sequence shown here is derived from an EMBL/GenBank/DDBJ whole genome shotgun (WGS) entry which is preliminary data.</text>
</comment>
<comment type="subcellular location">
    <subcellularLocation>
        <location evidence="1">Cell membrane</location>
        <topology evidence="1">Multi-pass membrane protein</topology>
    </subcellularLocation>
</comment>
<dbReference type="AlphaFoldDB" id="A0A9W6RIF3"/>
<evidence type="ECO:0000256" key="6">
    <source>
        <dbReference type="ARBA" id="ARBA00023136"/>
    </source>
</evidence>
<feature type="transmembrane region" description="Helical" evidence="8">
    <location>
        <begin position="65"/>
        <end position="88"/>
    </location>
</feature>
<evidence type="ECO:0000256" key="2">
    <source>
        <dbReference type="ARBA" id="ARBA00010792"/>
    </source>
</evidence>
<reference evidence="10" key="1">
    <citation type="submission" date="2023-03" db="EMBL/GenBank/DDBJ databases">
        <title>Actinoallomurus iriomotensis NBRC 103681.</title>
        <authorList>
            <person name="Ichikawa N."/>
            <person name="Sato H."/>
            <person name="Tonouchi N."/>
        </authorList>
    </citation>
    <scope>NUCLEOTIDE SEQUENCE</scope>
    <source>
        <strain evidence="10">NBRC 103681</strain>
    </source>
</reference>
<accession>A0A9W6RIF3</accession>
<dbReference type="PANTHER" id="PTHR42709">
    <property type="entry name" value="ALKALINE PHOSPHATASE LIKE PROTEIN"/>
    <property type="match status" value="1"/>
</dbReference>
<evidence type="ECO:0000259" key="9">
    <source>
        <dbReference type="Pfam" id="PF09335"/>
    </source>
</evidence>
<evidence type="ECO:0000256" key="4">
    <source>
        <dbReference type="ARBA" id="ARBA00022692"/>
    </source>
</evidence>
<name>A0A9W6RIF3_9ACTN</name>
<evidence type="ECO:0000313" key="11">
    <source>
        <dbReference type="Proteomes" id="UP001165135"/>
    </source>
</evidence>
<proteinExistence type="inferred from homology"/>
<gene>
    <name evidence="10" type="ORF">Airi01_043910</name>
</gene>
<dbReference type="EMBL" id="BSTJ01000005">
    <property type="protein sequence ID" value="GLY76124.1"/>
    <property type="molecule type" value="Genomic_DNA"/>
</dbReference>
<dbReference type="PANTHER" id="PTHR42709:SF6">
    <property type="entry name" value="UNDECAPRENYL PHOSPHATE TRANSPORTER A"/>
    <property type="match status" value="1"/>
</dbReference>
<evidence type="ECO:0000313" key="10">
    <source>
        <dbReference type="EMBL" id="GLY76124.1"/>
    </source>
</evidence>
<sequence>MTCVTTAERPPRTEGAERFAQSPTSRAGPLAWGLYDRGMTSAQDRAPQAPQPGVPWAGRPRRADLICWFGIAASGLYALAIIPVRPLLIGRHPVLLELLTGSMTSIVTAGAFARVGQVPLFLAVVSAVPGMIMFDPFFWWAGRRWGRGLLLIFAGRSRRGGRLVARAEKYGRRLGWLGVVFAYYLPIPAALLFVVAGWTGMRLVTFVLLDVVAALLWIGLLTGLGYYLGQDAVDVARAISHYGLWISIALVAGVIVTQSVRGRRAPAAADAD</sequence>
<feature type="domain" description="VTT" evidence="9">
    <location>
        <begin position="106"/>
        <end position="226"/>
    </location>
</feature>
<feature type="transmembrane region" description="Helical" evidence="8">
    <location>
        <begin position="239"/>
        <end position="257"/>
    </location>
</feature>
<feature type="region of interest" description="Disordered" evidence="7">
    <location>
        <begin position="1"/>
        <end position="28"/>
    </location>
</feature>
<dbReference type="InterPro" id="IPR032816">
    <property type="entry name" value="VTT_dom"/>
</dbReference>
<comment type="similarity">
    <text evidence="2">Belongs to the DedA family.</text>
</comment>
<keyword evidence="3" id="KW-1003">Cell membrane</keyword>
<evidence type="ECO:0000256" key="1">
    <source>
        <dbReference type="ARBA" id="ARBA00004651"/>
    </source>
</evidence>
<dbReference type="InterPro" id="IPR051311">
    <property type="entry name" value="DedA_domain"/>
</dbReference>